<protein>
    <submittedName>
        <fullName evidence="2">Uncharacterized protein</fullName>
    </submittedName>
</protein>
<evidence type="ECO:0000256" key="1">
    <source>
        <dbReference type="SAM" id="Phobius"/>
    </source>
</evidence>
<evidence type="ECO:0000313" key="2">
    <source>
        <dbReference type="EMBL" id="EKT87977.1"/>
    </source>
</evidence>
<dbReference type="STRING" id="758847.LSS_05036"/>
<name>K8YC54_9LEPT</name>
<keyword evidence="1" id="KW-0472">Membrane</keyword>
<reference evidence="2 3" key="1">
    <citation type="journal article" date="2012" name="Gene">
        <title>Sequence of Leptospira santarosai serovar Shermani genome and prediction of virulence-associated genes.</title>
        <authorList>
            <person name="Chou L.F."/>
            <person name="Chen Y.T."/>
            <person name="Lu C.W."/>
            <person name="Ko Y.C."/>
            <person name="Tang C.Y."/>
            <person name="Pan M.J."/>
            <person name="Tian Y.C."/>
            <person name="Chiu C.H."/>
            <person name="Hung C.C."/>
            <person name="Yang C.W."/>
        </authorList>
    </citation>
    <scope>NUCLEOTIDE SEQUENCE [LARGE SCALE GENOMIC DNA]</scope>
    <source>
        <strain evidence="2">LT 821</strain>
    </source>
</reference>
<evidence type="ECO:0000313" key="3">
    <source>
        <dbReference type="Proteomes" id="UP000035800"/>
    </source>
</evidence>
<accession>K8YC54</accession>
<keyword evidence="1" id="KW-0812">Transmembrane</keyword>
<dbReference type="EMBL" id="CP006694">
    <property type="protein sequence ID" value="EKT87977.1"/>
    <property type="molecule type" value="Genomic_DNA"/>
</dbReference>
<sequence length="47" mass="5472">MSTFQRGYGTFYVFVGGLPIVMWSLLGFRASSKEQPKRIPIFQNRLF</sequence>
<proteinExistence type="predicted"/>
<keyword evidence="1" id="KW-1133">Transmembrane helix</keyword>
<organism evidence="2 3">
    <name type="scientific">Leptospira santarosai serovar Shermani str. LT 821</name>
    <dbReference type="NCBI Taxonomy" id="758847"/>
    <lineage>
        <taxon>Bacteria</taxon>
        <taxon>Pseudomonadati</taxon>
        <taxon>Spirochaetota</taxon>
        <taxon>Spirochaetia</taxon>
        <taxon>Leptospirales</taxon>
        <taxon>Leptospiraceae</taxon>
        <taxon>Leptospira</taxon>
    </lineage>
</organism>
<dbReference type="AlphaFoldDB" id="K8YC54"/>
<dbReference type="PATRIC" id="fig|758847.3.peg.1055"/>
<reference evidence="2 3" key="2">
    <citation type="journal article" date="2014" name="Emerg. Microbes Infect.">
        <title>Potential impact on kidney infection: a whole-genome analysis of Leptospira santarosai serovar Shermani.</title>
        <authorList>
            <person name="Chou L.F."/>
            <person name="Chen T.W."/>
            <person name="Ko Y.C."/>
            <person name="Pan M.J."/>
            <person name="Tian Y.C."/>
            <person name="Chiu C.H."/>
            <person name="Tang P."/>
            <person name="Hung C.C."/>
            <person name="Yang C.W."/>
        </authorList>
    </citation>
    <scope>NUCLEOTIDE SEQUENCE</scope>
    <source>
        <strain evidence="2 3">LT 821</strain>
    </source>
</reference>
<dbReference type="KEGG" id="lst:LSS_05036"/>
<dbReference type="Proteomes" id="UP000035800">
    <property type="component" value="Chromosome I"/>
</dbReference>
<feature type="transmembrane region" description="Helical" evidence="1">
    <location>
        <begin position="6"/>
        <end position="28"/>
    </location>
</feature>
<gene>
    <name evidence="2" type="ORF">LSS_05036</name>
</gene>